<organism evidence="1 2">
    <name type="scientific">Modestobacter marinus</name>
    <dbReference type="NCBI Taxonomy" id="477641"/>
    <lineage>
        <taxon>Bacteria</taxon>
        <taxon>Bacillati</taxon>
        <taxon>Actinomycetota</taxon>
        <taxon>Actinomycetes</taxon>
        <taxon>Geodermatophilales</taxon>
        <taxon>Geodermatophilaceae</taxon>
        <taxon>Modestobacter</taxon>
    </lineage>
</organism>
<reference evidence="1 2" key="1">
    <citation type="submission" date="2020-02" db="EMBL/GenBank/DDBJ databases">
        <title>Sequencing the genomes of 1000 actinobacteria strains.</title>
        <authorList>
            <person name="Klenk H.-P."/>
        </authorList>
    </citation>
    <scope>NUCLEOTIDE SEQUENCE [LARGE SCALE GENOMIC DNA]</scope>
    <source>
        <strain evidence="1 2">DSM 45201</strain>
    </source>
</reference>
<dbReference type="Proteomes" id="UP000552836">
    <property type="component" value="Unassembled WGS sequence"/>
</dbReference>
<proteinExistence type="predicted"/>
<sequence length="122" mass="12579">MSTLSHRDELIGLLGAAEGLLAGTGDAVDLCPTCGVTIRGRGSRGTREQATPLMPAETERLTKRGLRLAQFTVVYNVVEGAIAITVGSSPGGVSHRLRPGLGIESTASVLVSLLLAAWLRGG</sequence>
<gene>
    <name evidence="1" type="ORF">FB380_003776</name>
</gene>
<dbReference type="RefSeq" id="WP_229682324.1">
    <property type="nucleotide sequence ID" value="NZ_BAABJU010000024.1"/>
</dbReference>
<dbReference type="EMBL" id="JAAMPA010000002">
    <property type="protein sequence ID" value="NIH69288.1"/>
    <property type="molecule type" value="Genomic_DNA"/>
</dbReference>
<name>A0A846LUY5_9ACTN</name>
<accession>A0A846LUY5</accession>
<evidence type="ECO:0000313" key="1">
    <source>
        <dbReference type="EMBL" id="NIH69288.1"/>
    </source>
</evidence>
<evidence type="ECO:0000313" key="2">
    <source>
        <dbReference type="Proteomes" id="UP000552836"/>
    </source>
</evidence>
<dbReference type="AlphaFoldDB" id="A0A846LUY5"/>
<comment type="caution">
    <text evidence="1">The sequence shown here is derived from an EMBL/GenBank/DDBJ whole genome shotgun (WGS) entry which is preliminary data.</text>
</comment>
<protein>
    <submittedName>
        <fullName evidence="1">Uncharacterized protein</fullName>
    </submittedName>
</protein>